<accession>A0ABR0BYB7</accession>
<evidence type="ECO:0000313" key="2">
    <source>
        <dbReference type="EMBL" id="KAK4089099.1"/>
    </source>
</evidence>
<feature type="compositionally biased region" description="Basic and acidic residues" evidence="1">
    <location>
        <begin position="384"/>
        <end position="398"/>
    </location>
</feature>
<comment type="caution">
    <text evidence="2">The sequence shown here is derived from an EMBL/GenBank/DDBJ whole genome shotgun (WGS) entry which is preliminary data.</text>
</comment>
<name>A0ABR0BYB7_PURLI</name>
<feature type="region of interest" description="Disordered" evidence="1">
    <location>
        <begin position="384"/>
        <end position="417"/>
    </location>
</feature>
<proteinExistence type="predicted"/>
<dbReference type="EMBL" id="JAWRVI010000021">
    <property type="protein sequence ID" value="KAK4089099.1"/>
    <property type="molecule type" value="Genomic_DNA"/>
</dbReference>
<organism evidence="2 3">
    <name type="scientific">Purpureocillium lilacinum</name>
    <name type="common">Paecilomyces lilacinus</name>
    <dbReference type="NCBI Taxonomy" id="33203"/>
    <lineage>
        <taxon>Eukaryota</taxon>
        <taxon>Fungi</taxon>
        <taxon>Dikarya</taxon>
        <taxon>Ascomycota</taxon>
        <taxon>Pezizomycotina</taxon>
        <taxon>Sordariomycetes</taxon>
        <taxon>Hypocreomycetidae</taxon>
        <taxon>Hypocreales</taxon>
        <taxon>Ophiocordycipitaceae</taxon>
        <taxon>Purpureocillium</taxon>
    </lineage>
</organism>
<gene>
    <name evidence="2" type="ORF">Purlil1_6532</name>
</gene>
<protein>
    <submittedName>
        <fullName evidence="2">Uncharacterized protein</fullName>
    </submittedName>
</protein>
<evidence type="ECO:0000313" key="3">
    <source>
        <dbReference type="Proteomes" id="UP001287286"/>
    </source>
</evidence>
<evidence type="ECO:0000256" key="1">
    <source>
        <dbReference type="SAM" id="MobiDB-lite"/>
    </source>
</evidence>
<reference evidence="2 3" key="1">
    <citation type="journal article" date="2024" name="Microbiol. Resour. Announc.">
        <title>Genome annotations for the ascomycete fungi Trichoderma harzianum, Trichoderma aggressivum, and Purpureocillium lilacinum.</title>
        <authorList>
            <person name="Beijen E.P.W."/>
            <person name="Ohm R.A."/>
        </authorList>
    </citation>
    <scope>NUCLEOTIDE SEQUENCE [LARGE SCALE GENOMIC DNA]</scope>
    <source>
        <strain evidence="2 3">CBS 150709</strain>
    </source>
</reference>
<feature type="compositionally biased region" description="Basic and acidic residues" evidence="1">
    <location>
        <begin position="408"/>
        <end position="417"/>
    </location>
</feature>
<sequence length="600" mass="63272">MKQSPGAVMAVAAKPTELRVRMLFCACINFLQGQNENTHQNDDSGRKFHDQALLGGIVIIMASAISEGIAAGPRLSLIIGQGYGTVSLPPTLLGMYTLGLRGFPSVDGISGRRSDDITDVCMAKPRGNVGAGSGGAARLVADDGVISPSWPFATGMAFLVAGTGICDVGQHRSLWPGRLGGLGRAKIYWATRATGAVAQNPTTQKALHAGSGGKACKFSGEKATGGTSAARHPGEANKGGPWPDGPLGDGAIPPPFARPGGMKMGDSFHGFGDGGGAKSDPGQGKRRIRITRACPKVQAGHVLAPTMESSDADGVARCVPKLCERCERASEAGARLDSSLRIPPCMGLCRTRRRKCLPLARFLRGCKVYEVTLGITTTTCDKRPKEATRHRLHSHADGVTDSPSRGRRQPDRVAGREESLLARPCAWGWPHTRGRRGTSSRPARVTGKMADGNSTSQITPSRAHHGIVCLRTPWAGERTSRIAGAGRRYERLELHARLEPRAAWVVDYACDNATKMVRLGRGGGGGGGGPSMVTCDAPLVISRASERTRSWHYASKTRAWVVGCRGSSALASAWRMSPSPVPLTALQAGIHARITEAPST</sequence>
<feature type="region of interest" description="Disordered" evidence="1">
    <location>
        <begin position="222"/>
        <end position="246"/>
    </location>
</feature>
<keyword evidence="3" id="KW-1185">Reference proteome</keyword>
<feature type="region of interest" description="Disordered" evidence="1">
    <location>
        <begin position="431"/>
        <end position="462"/>
    </location>
</feature>
<dbReference type="Proteomes" id="UP001287286">
    <property type="component" value="Unassembled WGS sequence"/>
</dbReference>